<gene>
    <name evidence="2" type="ORF">SAMN02745191_0136</name>
</gene>
<evidence type="ECO:0000259" key="1">
    <source>
        <dbReference type="SMART" id="SM00481"/>
    </source>
</evidence>
<dbReference type="Pfam" id="PF02811">
    <property type="entry name" value="PHP"/>
    <property type="match status" value="1"/>
</dbReference>
<dbReference type="GO" id="GO:0004534">
    <property type="term" value="F:5'-3' RNA exonuclease activity"/>
    <property type="evidence" value="ECO:0007669"/>
    <property type="project" value="TreeGrafter"/>
</dbReference>
<dbReference type="InterPro" id="IPR003141">
    <property type="entry name" value="Pol/His_phosphatase_N"/>
</dbReference>
<dbReference type="EMBL" id="FUWY01000001">
    <property type="protein sequence ID" value="SJZ34507.1"/>
    <property type="molecule type" value="Genomic_DNA"/>
</dbReference>
<dbReference type="PANTHER" id="PTHR42924">
    <property type="entry name" value="EXONUCLEASE"/>
    <property type="match status" value="1"/>
</dbReference>
<dbReference type="InterPro" id="IPR016195">
    <property type="entry name" value="Pol/histidinol_Pase-like"/>
</dbReference>
<feature type="domain" description="Polymerase/histidinol phosphatase N-terminal" evidence="1">
    <location>
        <begin position="3"/>
        <end position="66"/>
    </location>
</feature>
<dbReference type="PANTHER" id="PTHR42924:SF3">
    <property type="entry name" value="POLYMERASE_HISTIDINOL PHOSPHATASE N-TERMINAL DOMAIN-CONTAINING PROTEIN"/>
    <property type="match status" value="1"/>
</dbReference>
<dbReference type="GO" id="GO:0035312">
    <property type="term" value="F:5'-3' DNA exonuclease activity"/>
    <property type="evidence" value="ECO:0007669"/>
    <property type="project" value="TreeGrafter"/>
</dbReference>
<organism evidence="2 3">
    <name type="scientific">Anaerorhabdus furcosa</name>
    <dbReference type="NCBI Taxonomy" id="118967"/>
    <lineage>
        <taxon>Bacteria</taxon>
        <taxon>Bacillati</taxon>
        <taxon>Bacillota</taxon>
        <taxon>Erysipelotrichia</taxon>
        <taxon>Erysipelotrichales</taxon>
        <taxon>Erysipelotrichaceae</taxon>
        <taxon>Anaerorhabdus</taxon>
    </lineage>
</organism>
<evidence type="ECO:0000313" key="2">
    <source>
        <dbReference type="EMBL" id="SJZ34507.1"/>
    </source>
</evidence>
<reference evidence="3" key="1">
    <citation type="submission" date="2017-02" db="EMBL/GenBank/DDBJ databases">
        <authorList>
            <person name="Varghese N."/>
            <person name="Submissions S."/>
        </authorList>
    </citation>
    <scope>NUCLEOTIDE SEQUENCE [LARGE SCALE GENOMIC DNA]</scope>
    <source>
        <strain evidence="3">ATCC 25662</strain>
    </source>
</reference>
<dbReference type="Gene3D" id="3.20.20.140">
    <property type="entry name" value="Metal-dependent hydrolases"/>
    <property type="match status" value="1"/>
</dbReference>
<dbReference type="STRING" id="118967.SAMN02745191_0136"/>
<dbReference type="RefSeq" id="WP_159443667.1">
    <property type="nucleotide sequence ID" value="NZ_FUWY01000001.1"/>
</dbReference>
<sequence length="292" mass="33291">MKCDLHCHSIYSFDSTQSVADVLERAKKAQIDVLALCDHNTVEGSLEAQLQNEIEIISGIEIDCFCKDTIIHLTAYGMDLNHPKLLELKSNYIKELDRVGSIRLKLVEDKYGCKLDENKIKGMTHGGYPYTNVEIEKVLLEDIEHPDLNIYKTGSKSNSPIANYFWDHLAIGKWGYVEMKLPHYKEIIELVHRLKGVVICAHPKVTIAQDLDLINELIESGIDGFEAYCSYHNQEDALFYKEICIKNDLCMTIGSDFHGSTKPNIQLGDTGYDGDCTRIVHDLKRRIQEKQR</sequence>
<dbReference type="Proteomes" id="UP000243297">
    <property type="component" value="Unassembled WGS sequence"/>
</dbReference>
<name>A0A1T4JWQ1_9FIRM</name>
<dbReference type="Gene3D" id="1.10.150.650">
    <property type="match status" value="1"/>
</dbReference>
<keyword evidence="3" id="KW-1185">Reference proteome</keyword>
<protein>
    <recommendedName>
        <fullName evidence="1">Polymerase/histidinol phosphatase N-terminal domain-containing protein</fullName>
    </recommendedName>
</protein>
<evidence type="ECO:0000313" key="3">
    <source>
        <dbReference type="Proteomes" id="UP000243297"/>
    </source>
</evidence>
<dbReference type="AlphaFoldDB" id="A0A1T4JWQ1"/>
<dbReference type="OrthoDB" id="9804333at2"/>
<dbReference type="InterPro" id="IPR004013">
    <property type="entry name" value="PHP_dom"/>
</dbReference>
<dbReference type="SUPFAM" id="SSF89550">
    <property type="entry name" value="PHP domain-like"/>
    <property type="match status" value="1"/>
</dbReference>
<accession>A0A1T4JWQ1</accession>
<proteinExistence type="predicted"/>
<dbReference type="SMART" id="SM00481">
    <property type="entry name" value="POLIIIAc"/>
    <property type="match status" value="1"/>
</dbReference>
<dbReference type="InterPro" id="IPR052018">
    <property type="entry name" value="PHP_domain"/>
</dbReference>